<dbReference type="PaxDb" id="3708-A0A078GDM0"/>
<protein>
    <submittedName>
        <fullName evidence="1">BnaC09g18760D protein</fullName>
    </submittedName>
</protein>
<evidence type="ECO:0000313" key="2">
    <source>
        <dbReference type="Proteomes" id="UP000028999"/>
    </source>
</evidence>
<keyword evidence="2" id="KW-1185">Reference proteome</keyword>
<dbReference type="AlphaFoldDB" id="A0A078GDM0"/>
<accession>A0A078GDM0</accession>
<dbReference type="Gramene" id="CDY23122">
    <property type="protein sequence ID" value="CDY23122"/>
    <property type="gene ID" value="GSBRNA2T00021629001"/>
</dbReference>
<reference evidence="1 2" key="1">
    <citation type="journal article" date="2014" name="Science">
        <title>Plant genetics. Early allopolyploid evolution in the post-Neolithic Brassica napus oilseed genome.</title>
        <authorList>
            <person name="Chalhoub B."/>
            <person name="Denoeud F."/>
            <person name="Liu S."/>
            <person name="Parkin I.A."/>
            <person name="Tang H."/>
            <person name="Wang X."/>
            <person name="Chiquet J."/>
            <person name="Belcram H."/>
            <person name="Tong C."/>
            <person name="Samans B."/>
            <person name="Correa M."/>
            <person name="Da Silva C."/>
            <person name="Just J."/>
            <person name="Falentin C."/>
            <person name="Koh C.S."/>
            <person name="Le Clainche I."/>
            <person name="Bernard M."/>
            <person name="Bento P."/>
            <person name="Noel B."/>
            <person name="Labadie K."/>
            <person name="Alberti A."/>
            <person name="Charles M."/>
            <person name="Arnaud D."/>
            <person name="Guo H."/>
            <person name="Daviaud C."/>
            <person name="Alamery S."/>
            <person name="Jabbari K."/>
            <person name="Zhao M."/>
            <person name="Edger P.P."/>
            <person name="Chelaifa H."/>
            <person name="Tack D."/>
            <person name="Lassalle G."/>
            <person name="Mestiri I."/>
            <person name="Schnel N."/>
            <person name="Le Paslier M.C."/>
            <person name="Fan G."/>
            <person name="Renault V."/>
            <person name="Bayer P.E."/>
            <person name="Golicz A.A."/>
            <person name="Manoli S."/>
            <person name="Lee T.H."/>
            <person name="Thi V.H."/>
            <person name="Chalabi S."/>
            <person name="Hu Q."/>
            <person name="Fan C."/>
            <person name="Tollenaere R."/>
            <person name="Lu Y."/>
            <person name="Battail C."/>
            <person name="Shen J."/>
            <person name="Sidebottom C.H."/>
            <person name="Wang X."/>
            <person name="Canaguier A."/>
            <person name="Chauveau A."/>
            <person name="Berard A."/>
            <person name="Deniot G."/>
            <person name="Guan M."/>
            <person name="Liu Z."/>
            <person name="Sun F."/>
            <person name="Lim Y.P."/>
            <person name="Lyons E."/>
            <person name="Town C.D."/>
            <person name="Bancroft I."/>
            <person name="Wang X."/>
            <person name="Meng J."/>
            <person name="Ma J."/>
            <person name="Pires J.C."/>
            <person name="King G.J."/>
            <person name="Brunel D."/>
            <person name="Delourme R."/>
            <person name="Renard M."/>
            <person name="Aury J.M."/>
            <person name="Adams K.L."/>
            <person name="Batley J."/>
            <person name="Snowdon R.J."/>
            <person name="Tost J."/>
            <person name="Edwards D."/>
            <person name="Zhou Y."/>
            <person name="Hua W."/>
            <person name="Sharpe A.G."/>
            <person name="Paterson A.H."/>
            <person name="Guan C."/>
            <person name="Wincker P."/>
        </authorList>
    </citation>
    <scope>NUCLEOTIDE SEQUENCE [LARGE SCALE GENOMIC DNA]</scope>
    <source>
        <strain evidence="2">cv. Darmor-bzh</strain>
    </source>
</reference>
<organism evidence="1 2">
    <name type="scientific">Brassica napus</name>
    <name type="common">Rape</name>
    <dbReference type="NCBI Taxonomy" id="3708"/>
    <lineage>
        <taxon>Eukaryota</taxon>
        <taxon>Viridiplantae</taxon>
        <taxon>Streptophyta</taxon>
        <taxon>Embryophyta</taxon>
        <taxon>Tracheophyta</taxon>
        <taxon>Spermatophyta</taxon>
        <taxon>Magnoliopsida</taxon>
        <taxon>eudicotyledons</taxon>
        <taxon>Gunneridae</taxon>
        <taxon>Pentapetalae</taxon>
        <taxon>rosids</taxon>
        <taxon>malvids</taxon>
        <taxon>Brassicales</taxon>
        <taxon>Brassicaceae</taxon>
        <taxon>Brassiceae</taxon>
        <taxon>Brassica</taxon>
    </lineage>
</organism>
<dbReference type="Proteomes" id="UP000028999">
    <property type="component" value="Unassembled WGS sequence"/>
</dbReference>
<gene>
    <name evidence="1" type="primary">BnaC09g18760D</name>
    <name evidence="1" type="ORF">GSBRNA2T00021629001</name>
</gene>
<evidence type="ECO:0000313" key="1">
    <source>
        <dbReference type="EMBL" id="CDY23122.1"/>
    </source>
</evidence>
<name>A0A078GDM0_BRANA</name>
<proteinExistence type="predicted"/>
<dbReference type="EMBL" id="LK032140">
    <property type="protein sequence ID" value="CDY23122.1"/>
    <property type="molecule type" value="Genomic_DNA"/>
</dbReference>
<sequence length="76" mass="8713">MNYFIFSLIIHLQSPIFNSCISQVSKIKTSNPNTHTFAQTRVFTKNMANIKSGKYSHEQTKKTLIYICSNAFFVCS</sequence>